<dbReference type="GO" id="GO:0000151">
    <property type="term" value="C:ubiquitin ligase complex"/>
    <property type="evidence" value="ECO:0007669"/>
    <property type="project" value="TreeGrafter"/>
</dbReference>
<dbReference type="SMART" id="SM00240">
    <property type="entry name" value="FHA"/>
    <property type="match status" value="1"/>
</dbReference>
<organism evidence="10 11">
    <name type="scientific">Macrolepiota fuliginosa MF-IS2</name>
    <dbReference type="NCBI Taxonomy" id="1400762"/>
    <lineage>
        <taxon>Eukaryota</taxon>
        <taxon>Fungi</taxon>
        <taxon>Dikarya</taxon>
        <taxon>Basidiomycota</taxon>
        <taxon>Agaricomycotina</taxon>
        <taxon>Agaricomycetes</taxon>
        <taxon>Agaricomycetidae</taxon>
        <taxon>Agaricales</taxon>
        <taxon>Agaricineae</taxon>
        <taxon>Agaricaceae</taxon>
        <taxon>Macrolepiota</taxon>
    </lineage>
</organism>
<feature type="compositionally biased region" description="Low complexity" evidence="7">
    <location>
        <begin position="484"/>
        <end position="497"/>
    </location>
</feature>
<protein>
    <recommendedName>
        <fullName evidence="12">SMAD/FHA domain-containing protein</fullName>
    </recommendedName>
</protein>
<keyword evidence="1" id="KW-0808">Transferase</keyword>
<dbReference type="GO" id="GO:0008270">
    <property type="term" value="F:zinc ion binding"/>
    <property type="evidence" value="ECO:0007669"/>
    <property type="project" value="UniProtKB-KW"/>
</dbReference>
<evidence type="ECO:0000256" key="7">
    <source>
        <dbReference type="SAM" id="MobiDB-lite"/>
    </source>
</evidence>
<keyword evidence="11" id="KW-1185">Reference proteome</keyword>
<feature type="compositionally biased region" description="Polar residues" evidence="7">
    <location>
        <begin position="1"/>
        <end position="13"/>
    </location>
</feature>
<feature type="region of interest" description="Disordered" evidence="7">
    <location>
        <begin position="477"/>
        <end position="498"/>
    </location>
</feature>
<proteinExistence type="predicted"/>
<dbReference type="PANTHER" id="PTHR15067">
    <property type="entry name" value="E3 UBIQUITIN-PROTEIN LIGASE RNF8"/>
    <property type="match status" value="1"/>
</dbReference>
<evidence type="ECO:0000256" key="2">
    <source>
        <dbReference type="ARBA" id="ARBA00022723"/>
    </source>
</evidence>
<evidence type="ECO:0000256" key="3">
    <source>
        <dbReference type="ARBA" id="ARBA00022771"/>
    </source>
</evidence>
<dbReference type="GO" id="GO:0032153">
    <property type="term" value="C:cell division site"/>
    <property type="evidence" value="ECO:0007669"/>
    <property type="project" value="TreeGrafter"/>
</dbReference>
<dbReference type="InterPro" id="IPR000253">
    <property type="entry name" value="FHA_dom"/>
</dbReference>
<name>A0A9P5X060_9AGAR</name>
<evidence type="ECO:0000256" key="5">
    <source>
        <dbReference type="ARBA" id="ARBA00022833"/>
    </source>
</evidence>
<feature type="compositionally biased region" description="Low complexity" evidence="7">
    <location>
        <begin position="44"/>
        <end position="63"/>
    </location>
</feature>
<dbReference type="SUPFAM" id="SSF57850">
    <property type="entry name" value="RING/U-box"/>
    <property type="match status" value="1"/>
</dbReference>
<dbReference type="GO" id="GO:0005829">
    <property type="term" value="C:cytosol"/>
    <property type="evidence" value="ECO:0007669"/>
    <property type="project" value="TreeGrafter"/>
</dbReference>
<comment type="caution">
    <text evidence="10">The sequence shown here is derived from an EMBL/GenBank/DDBJ whole genome shotgun (WGS) entry which is preliminary data.</text>
</comment>
<keyword evidence="4" id="KW-0833">Ubl conjugation pathway</keyword>
<dbReference type="GO" id="GO:0006511">
    <property type="term" value="P:ubiquitin-dependent protein catabolic process"/>
    <property type="evidence" value="ECO:0007669"/>
    <property type="project" value="TreeGrafter"/>
</dbReference>
<keyword evidence="3 6" id="KW-0863">Zinc-finger</keyword>
<dbReference type="PROSITE" id="PS50006">
    <property type="entry name" value="FHA_DOMAIN"/>
    <property type="match status" value="1"/>
</dbReference>
<evidence type="ECO:0000256" key="1">
    <source>
        <dbReference type="ARBA" id="ARBA00022679"/>
    </source>
</evidence>
<feature type="region of interest" description="Disordered" evidence="7">
    <location>
        <begin position="276"/>
        <end position="327"/>
    </location>
</feature>
<feature type="region of interest" description="Disordered" evidence="7">
    <location>
        <begin position="1"/>
        <end position="70"/>
    </location>
</feature>
<feature type="region of interest" description="Disordered" evidence="7">
    <location>
        <begin position="423"/>
        <end position="450"/>
    </location>
</feature>
<feature type="domain" description="FHA" evidence="8">
    <location>
        <begin position="80"/>
        <end position="144"/>
    </location>
</feature>
<evidence type="ECO:0000256" key="4">
    <source>
        <dbReference type="ARBA" id="ARBA00022786"/>
    </source>
</evidence>
<dbReference type="PANTHER" id="PTHR15067:SF7">
    <property type="entry name" value="E3 UBIQUITIN-PROTEIN LIGASE DMA1-RELATED"/>
    <property type="match status" value="1"/>
</dbReference>
<evidence type="ECO:0000313" key="11">
    <source>
        <dbReference type="Proteomes" id="UP000807342"/>
    </source>
</evidence>
<dbReference type="Gene3D" id="3.30.40.10">
    <property type="entry name" value="Zinc/RING finger domain, C3HC4 (zinc finger)"/>
    <property type="match status" value="1"/>
</dbReference>
<evidence type="ECO:0000256" key="6">
    <source>
        <dbReference type="PROSITE-ProRule" id="PRU00175"/>
    </source>
</evidence>
<evidence type="ECO:0008006" key="12">
    <source>
        <dbReference type="Google" id="ProtNLM"/>
    </source>
</evidence>
<dbReference type="Gene3D" id="2.60.200.20">
    <property type="match status" value="1"/>
</dbReference>
<keyword evidence="5" id="KW-0862">Zinc</keyword>
<dbReference type="InterPro" id="IPR013083">
    <property type="entry name" value="Znf_RING/FYVE/PHD"/>
</dbReference>
<dbReference type="Pfam" id="PF00498">
    <property type="entry name" value="FHA"/>
    <property type="match status" value="1"/>
</dbReference>
<keyword evidence="2" id="KW-0479">Metal-binding</keyword>
<evidence type="ECO:0000313" key="10">
    <source>
        <dbReference type="EMBL" id="KAF9442338.1"/>
    </source>
</evidence>
<dbReference type="InterPro" id="IPR001841">
    <property type="entry name" value="Znf_RING"/>
</dbReference>
<dbReference type="Pfam" id="PF17123">
    <property type="entry name" value="zf-RING_11"/>
    <property type="match status" value="1"/>
</dbReference>
<evidence type="ECO:0000259" key="8">
    <source>
        <dbReference type="PROSITE" id="PS50006"/>
    </source>
</evidence>
<dbReference type="Proteomes" id="UP000807342">
    <property type="component" value="Unassembled WGS sequence"/>
</dbReference>
<sequence length="546" mass="58219">MESESSPARTTILDSFLRGRPGNSSQSEHPRELYPPPAHPPSPALQASRASRRNNASSPNQRSLRFGPISRDLRNGDPVLRIVRFADRSGLGLSAINSLNSNKLAFRSKVVSRAHAEIWVEGGGKFYIRDTKSSSGTFLNHVRLSAANMESRPFQIKDGDILQLGVDYQGGAEDYKSVKVEIGRDTTAFKNLKALAGPVHNTAGVPNAGKIKALGIPDCCICLFSMTARQALFIAPCSHTFHYKSIRPILEAHPAFSCLLCRTYVDLEEDVEVDEGSGKIDVSWEDGEGKDNKYPTPIPSGAEDDGDNDGPGIISSGEGDDDRMDVDQGPVVRPEVVLEEPEPDEGGLARVEEFLWCLAEVALPSDFYNHKISVDAVFVDLEDAASPPLIPLLSFSLSSSFRHYFFRFLIFLAPKAQSLTYPHSQSLGNTHHEPIQLSPPPDGASSGSEDIDSDIAAAAASTNSHLPSITVSNPTSTITAMQWGSPGAGSSASARGDPPIPLNLGVPGQVAVGVGGTGGDDAKLGLVVDAGIVGMDGDTVSGKRKR</sequence>
<accession>A0A9P5X060</accession>
<dbReference type="AlphaFoldDB" id="A0A9P5X060"/>
<dbReference type="PROSITE" id="PS50089">
    <property type="entry name" value="ZF_RING_2"/>
    <property type="match status" value="1"/>
</dbReference>
<gene>
    <name evidence="10" type="ORF">P691DRAFT_779454</name>
</gene>
<feature type="compositionally biased region" description="Pro residues" evidence="7">
    <location>
        <begin position="33"/>
        <end position="43"/>
    </location>
</feature>
<dbReference type="InterPro" id="IPR008984">
    <property type="entry name" value="SMAD_FHA_dom_sf"/>
</dbReference>
<dbReference type="GO" id="GO:0061630">
    <property type="term" value="F:ubiquitin protein ligase activity"/>
    <property type="evidence" value="ECO:0007669"/>
    <property type="project" value="TreeGrafter"/>
</dbReference>
<dbReference type="GO" id="GO:0016567">
    <property type="term" value="P:protein ubiquitination"/>
    <property type="evidence" value="ECO:0007669"/>
    <property type="project" value="TreeGrafter"/>
</dbReference>
<feature type="domain" description="RING-type" evidence="9">
    <location>
        <begin position="219"/>
        <end position="262"/>
    </location>
</feature>
<evidence type="ECO:0000259" key="9">
    <source>
        <dbReference type="PROSITE" id="PS50089"/>
    </source>
</evidence>
<dbReference type="SUPFAM" id="SSF49879">
    <property type="entry name" value="SMAD/FHA domain"/>
    <property type="match status" value="1"/>
</dbReference>
<reference evidence="10" key="1">
    <citation type="submission" date="2020-11" db="EMBL/GenBank/DDBJ databases">
        <authorList>
            <consortium name="DOE Joint Genome Institute"/>
            <person name="Ahrendt S."/>
            <person name="Riley R."/>
            <person name="Andreopoulos W."/>
            <person name="Labutti K."/>
            <person name="Pangilinan J."/>
            <person name="Ruiz-Duenas F.J."/>
            <person name="Barrasa J.M."/>
            <person name="Sanchez-Garcia M."/>
            <person name="Camarero S."/>
            <person name="Miyauchi S."/>
            <person name="Serrano A."/>
            <person name="Linde D."/>
            <person name="Babiker R."/>
            <person name="Drula E."/>
            <person name="Ayuso-Fernandez I."/>
            <person name="Pacheco R."/>
            <person name="Padilla G."/>
            <person name="Ferreira P."/>
            <person name="Barriuso J."/>
            <person name="Kellner H."/>
            <person name="Castanera R."/>
            <person name="Alfaro M."/>
            <person name="Ramirez L."/>
            <person name="Pisabarro A.G."/>
            <person name="Kuo A."/>
            <person name="Tritt A."/>
            <person name="Lipzen A."/>
            <person name="He G."/>
            <person name="Yan M."/>
            <person name="Ng V."/>
            <person name="Cullen D."/>
            <person name="Martin F."/>
            <person name="Rosso M.-N."/>
            <person name="Henrissat B."/>
            <person name="Hibbett D."/>
            <person name="Martinez A.T."/>
            <person name="Grigoriev I.V."/>
        </authorList>
    </citation>
    <scope>NUCLEOTIDE SEQUENCE</scope>
    <source>
        <strain evidence="10">MF-IS2</strain>
    </source>
</reference>
<dbReference type="OrthoDB" id="687730at2759"/>
<dbReference type="EMBL" id="MU151651">
    <property type="protein sequence ID" value="KAF9442338.1"/>
    <property type="molecule type" value="Genomic_DNA"/>
</dbReference>